<evidence type="ECO:0000313" key="2">
    <source>
        <dbReference type="EMBL" id="GFB06690.1"/>
    </source>
</evidence>
<accession>A0A699KRX1</accession>
<feature type="non-terminal residue" evidence="2">
    <location>
        <position position="1"/>
    </location>
</feature>
<feature type="region of interest" description="Disordered" evidence="1">
    <location>
        <begin position="59"/>
        <end position="113"/>
    </location>
</feature>
<proteinExistence type="predicted"/>
<reference evidence="2" key="1">
    <citation type="journal article" date="2019" name="Sci. Rep.">
        <title>Draft genome of Tanacetum cinerariifolium, the natural source of mosquito coil.</title>
        <authorList>
            <person name="Yamashiro T."/>
            <person name="Shiraishi A."/>
            <person name="Satake H."/>
            <person name="Nakayama K."/>
        </authorList>
    </citation>
    <scope>NUCLEOTIDE SEQUENCE</scope>
</reference>
<evidence type="ECO:0000256" key="1">
    <source>
        <dbReference type="SAM" id="MobiDB-lite"/>
    </source>
</evidence>
<dbReference type="EMBL" id="BKCJ010544881">
    <property type="protein sequence ID" value="GFB06690.1"/>
    <property type="molecule type" value="Genomic_DNA"/>
</dbReference>
<dbReference type="AlphaFoldDB" id="A0A699KRX1"/>
<sequence>YLTIQSMKVSEAYKTYHNLATGKVQLKQYMYVDLPEVALTDAEQLKLATKRSLIQTHSSYASGSGAHKGTSVKPSVPDVPIYHLNEEEISWKSSDEEGDDDEANIGKDADDNE</sequence>
<comment type="caution">
    <text evidence="2">The sequence shown here is derived from an EMBL/GenBank/DDBJ whole genome shotgun (WGS) entry which is preliminary data.</text>
</comment>
<name>A0A699KRX1_TANCI</name>
<organism evidence="2">
    <name type="scientific">Tanacetum cinerariifolium</name>
    <name type="common">Dalmatian daisy</name>
    <name type="synonym">Chrysanthemum cinerariifolium</name>
    <dbReference type="NCBI Taxonomy" id="118510"/>
    <lineage>
        <taxon>Eukaryota</taxon>
        <taxon>Viridiplantae</taxon>
        <taxon>Streptophyta</taxon>
        <taxon>Embryophyta</taxon>
        <taxon>Tracheophyta</taxon>
        <taxon>Spermatophyta</taxon>
        <taxon>Magnoliopsida</taxon>
        <taxon>eudicotyledons</taxon>
        <taxon>Gunneridae</taxon>
        <taxon>Pentapetalae</taxon>
        <taxon>asterids</taxon>
        <taxon>campanulids</taxon>
        <taxon>Asterales</taxon>
        <taxon>Asteraceae</taxon>
        <taxon>Asteroideae</taxon>
        <taxon>Anthemideae</taxon>
        <taxon>Anthemidinae</taxon>
        <taxon>Tanacetum</taxon>
    </lineage>
</organism>
<feature type="compositionally biased region" description="Basic and acidic residues" evidence="1">
    <location>
        <begin position="104"/>
        <end position="113"/>
    </location>
</feature>
<gene>
    <name evidence="2" type="ORF">Tci_678661</name>
</gene>
<protein>
    <submittedName>
        <fullName evidence="2">Uncharacterized protein</fullName>
    </submittedName>
</protein>
<feature type="compositionally biased region" description="Basic and acidic residues" evidence="1">
    <location>
        <begin position="84"/>
        <end position="95"/>
    </location>
</feature>